<evidence type="ECO:0000313" key="12">
    <source>
        <dbReference type="Proteomes" id="UP001476798"/>
    </source>
</evidence>
<keyword evidence="12" id="KW-1185">Reference proteome</keyword>
<keyword evidence="5" id="KW-0863">Zinc-finger</keyword>
<sequence length="131" mass="14367">MRCGQASVLQCDKVCGALLNCGEHCCMQVCHSGACQPCQLQVQQDNHLVISDTIHMCQNLCHEGSCGPCSLTSTIRCRCSSMTKKVEHRCPMICGYKLNCGLHRCQEPCHKGNCEPCWQSSESSSPFVPSL</sequence>
<evidence type="ECO:0000256" key="1">
    <source>
        <dbReference type="ARBA" id="ARBA00004123"/>
    </source>
</evidence>
<dbReference type="Proteomes" id="UP001476798">
    <property type="component" value="Unassembled WGS sequence"/>
</dbReference>
<evidence type="ECO:0000313" key="11">
    <source>
        <dbReference type="EMBL" id="MEQ2167130.1"/>
    </source>
</evidence>
<evidence type="ECO:0000256" key="9">
    <source>
        <dbReference type="ARBA" id="ARBA00023242"/>
    </source>
</evidence>
<keyword evidence="4" id="KW-0677">Repeat</keyword>
<evidence type="ECO:0000256" key="5">
    <source>
        <dbReference type="ARBA" id="ARBA00022771"/>
    </source>
</evidence>
<proteinExistence type="inferred from homology"/>
<evidence type="ECO:0000259" key="10">
    <source>
        <dbReference type="SMART" id="SM00438"/>
    </source>
</evidence>
<keyword evidence="9" id="KW-0539">Nucleus</keyword>
<evidence type="ECO:0000256" key="2">
    <source>
        <dbReference type="ARBA" id="ARBA00007269"/>
    </source>
</evidence>
<feature type="domain" description="NF-X1-type" evidence="10">
    <location>
        <begin position="54"/>
        <end position="71"/>
    </location>
</feature>
<dbReference type="SMART" id="SM00438">
    <property type="entry name" value="ZnF_NFX"/>
    <property type="match status" value="3"/>
</dbReference>
<keyword evidence="7" id="KW-0805">Transcription regulation</keyword>
<keyword evidence="6" id="KW-0862">Zinc</keyword>
<comment type="subcellular location">
    <subcellularLocation>
        <location evidence="1">Nucleus</location>
    </subcellularLocation>
</comment>
<evidence type="ECO:0000256" key="7">
    <source>
        <dbReference type="ARBA" id="ARBA00023015"/>
    </source>
</evidence>
<organism evidence="11 12">
    <name type="scientific">Goodea atripinnis</name>
    <dbReference type="NCBI Taxonomy" id="208336"/>
    <lineage>
        <taxon>Eukaryota</taxon>
        <taxon>Metazoa</taxon>
        <taxon>Chordata</taxon>
        <taxon>Craniata</taxon>
        <taxon>Vertebrata</taxon>
        <taxon>Euteleostomi</taxon>
        <taxon>Actinopterygii</taxon>
        <taxon>Neopterygii</taxon>
        <taxon>Teleostei</taxon>
        <taxon>Neoteleostei</taxon>
        <taxon>Acanthomorphata</taxon>
        <taxon>Ovalentaria</taxon>
        <taxon>Atherinomorphae</taxon>
        <taxon>Cyprinodontiformes</taxon>
        <taxon>Goodeidae</taxon>
        <taxon>Goodea</taxon>
    </lineage>
</organism>
<evidence type="ECO:0000256" key="4">
    <source>
        <dbReference type="ARBA" id="ARBA00022737"/>
    </source>
</evidence>
<dbReference type="PANTHER" id="PTHR12360:SF12">
    <property type="entry name" value="TRANSCRIPTIONAL REPRESSOR NF-X1"/>
    <property type="match status" value="1"/>
</dbReference>
<keyword evidence="3" id="KW-0479">Metal-binding</keyword>
<comment type="caution">
    <text evidence="11">The sequence shown here is derived from an EMBL/GenBank/DDBJ whole genome shotgun (WGS) entry which is preliminary data.</text>
</comment>
<dbReference type="InterPro" id="IPR034078">
    <property type="entry name" value="NFX1_fam"/>
</dbReference>
<name>A0ABV0N747_9TELE</name>
<dbReference type="EMBL" id="JAHRIO010030013">
    <property type="protein sequence ID" value="MEQ2167130.1"/>
    <property type="molecule type" value="Genomic_DNA"/>
</dbReference>
<evidence type="ECO:0000256" key="6">
    <source>
        <dbReference type="ARBA" id="ARBA00022833"/>
    </source>
</evidence>
<feature type="domain" description="NF-X1-type" evidence="10">
    <location>
        <begin position="100"/>
        <end position="119"/>
    </location>
</feature>
<gene>
    <name evidence="11" type="ORF">GOODEAATRI_000947</name>
</gene>
<reference evidence="11 12" key="1">
    <citation type="submission" date="2021-06" db="EMBL/GenBank/DDBJ databases">
        <authorList>
            <person name="Palmer J.M."/>
        </authorList>
    </citation>
    <scope>NUCLEOTIDE SEQUENCE [LARGE SCALE GENOMIC DNA]</scope>
    <source>
        <strain evidence="11 12">GA_2019</strain>
        <tissue evidence="11">Muscle</tissue>
    </source>
</reference>
<accession>A0ABV0N747</accession>
<protein>
    <recommendedName>
        <fullName evidence="10">NF-X1-type domain-containing protein</fullName>
    </recommendedName>
</protein>
<evidence type="ECO:0000256" key="3">
    <source>
        <dbReference type="ARBA" id="ARBA00022723"/>
    </source>
</evidence>
<keyword evidence="8" id="KW-0804">Transcription</keyword>
<dbReference type="InterPro" id="IPR000967">
    <property type="entry name" value="Znf_NFX1"/>
</dbReference>
<evidence type="ECO:0000256" key="8">
    <source>
        <dbReference type="ARBA" id="ARBA00023163"/>
    </source>
</evidence>
<dbReference type="PANTHER" id="PTHR12360">
    <property type="entry name" value="NUCLEAR TRANSCRIPTION FACTOR, X-BOX BINDING 1 NFX1"/>
    <property type="match status" value="1"/>
</dbReference>
<feature type="domain" description="NF-X1-type" evidence="10">
    <location>
        <begin position="21"/>
        <end position="40"/>
    </location>
</feature>
<comment type="similarity">
    <text evidence="2">Belongs to the NFX1 family.</text>
</comment>
<dbReference type="Pfam" id="PF01422">
    <property type="entry name" value="zf-NF-X1"/>
    <property type="match status" value="3"/>
</dbReference>